<name>A0A366S249_9HYPO</name>
<dbReference type="InterPro" id="IPR036396">
    <property type="entry name" value="Cyt_P450_sf"/>
</dbReference>
<keyword evidence="5 6" id="KW-0408">Iron</keyword>
<keyword evidence="8" id="KW-1133">Transmembrane helix</keyword>
<feature type="region of interest" description="Disordered" evidence="7">
    <location>
        <begin position="525"/>
        <end position="550"/>
    </location>
</feature>
<dbReference type="PRINTS" id="PR00463">
    <property type="entry name" value="EP450I"/>
</dbReference>
<proteinExistence type="inferred from homology"/>
<dbReference type="GO" id="GO:0004497">
    <property type="term" value="F:monooxygenase activity"/>
    <property type="evidence" value="ECO:0007669"/>
    <property type="project" value="InterPro"/>
</dbReference>
<dbReference type="GeneID" id="41993233"/>
<dbReference type="InterPro" id="IPR050121">
    <property type="entry name" value="Cytochrome_P450_monoxygenase"/>
</dbReference>
<dbReference type="GO" id="GO:0016705">
    <property type="term" value="F:oxidoreductase activity, acting on paired donors, with incorporation or reduction of molecular oxygen"/>
    <property type="evidence" value="ECO:0007669"/>
    <property type="project" value="InterPro"/>
</dbReference>
<keyword evidence="2 6" id="KW-0349">Heme</keyword>
<accession>A0A366S249</accession>
<dbReference type="GO" id="GO:0020037">
    <property type="term" value="F:heme binding"/>
    <property type="evidence" value="ECO:0007669"/>
    <property type="project" value="InterPro"/>
</dbReference>
<feature type="binding site" description="axial binding residue" evidence="6">
    <location>
        <position position="425"/>
    </location>
    <ligand>
        <name>heme</name>
        <dbReference type="ChEBI" id="CHEBI:30413"/>
    </ligand>
    <ligandPart>
        <name>Fe</name>
        <dbReference type="ChEBI" id="CHEBI:18248"/>
    </ligandPart>
</feature>
<evidence type="ECO:0000256" key="3">
    <source>
        <dbReference type="ARBA" id="ARBA00022723"/>
    </source>
</evidence>
<dbReference type="InterPro" id="IPR002401">
    <property type="entry name" value="Cyt_P450_E_grp-I"/>
</dbReference>
<dbReference type="OrthoDB" id="1470350at2759"/>
<feature type="compositionally biased region" description="Acidic residues" evidence="7">
    <location>
        <begin position="534"/>
        <end position="550"/>
    </location>
</feature>
<evidence type="ECO:0000256" key="7">
    <source>
        <dbReference type="SAM" id="MobiDB-lite"/>
    </source>
</evidence>
<dbReference type="Gene3D" id="1.10.630.10">
    <property type="entry name" value="Cytochrome P450"/>
    <property type="match status" value="1"/>
</dbReference>
<evidence type="ECO:0000256" key="2">
    <source>
        <dbReference type="ARBA" id="ARBA00022617"/>
    </source>
</evidence>
<keyword evidence="4" id="KW-0560">Oxidoreductase</keyword>
<evidence type="ECO:0000256" key="1">
    <source>
        <dbReference type="ARBA" id="ARBA00010617"/>
    </source>
</evidence>
<dbReference type="GO" id="GO:0005506">
    <property type="term" value="F:iron ion binding"/>
    <property type="evidence" value="ECO:0007669"/>
    <property type="project" value="InterPro"/>
</dbReference>
<comment type="similarity">
    <text evidence="1">Belongs to the cytochrome P450 family.</text>
</comment>
<evidence type="ECO:0000256" key="4">
    <source>
        <dbReference type="ARBA" id="ARBA00023002"/>
    </source>
</evidence>
<evidence type="ECO:0000313" key="10">
    <source>
        <dbReference type="Proteomes" id="UP000253153"/>
    </source>
</evidence>
<organism evidence="9 10">
    <name type="scientific">Fusarium coffeatum</name>
    <dbReference type="NCBI Taxonomy" id="231269"/>
    <lineage>
        <taxon>Eukaryota</taxon>
        <taxon>Fungi</taxon>
        <taxon>Dikarya</taxon>
        <taxon>Ascomycota</taxon>
        <taxon>Pezizomycotina</taxon>
        <taxon>Sordariomycetes</taxon>
        <taxon>Hypocreomycetidae</taxon>
        <taxon>Hypocreales</taxon>
        <taxon>Nectriaceae</taxon>
        <taxon>Fusarium</taxon>
        <taxon>Fusarium incarnatum-equiseti species complex</taxon>
    </lineage>
</organism>
<evidence type="ECO:0008006" key="11">
    <source>
        <dbReference type="Google" id="ProtNLM"/>
    </source>
</evidence>
<dbReference type="Proteomes" id="UP000253153">
    <property type="component" value="Unassembled WGS sequence"/>
</dbReference>
<dbReference type="RefSeq" id="XP_031018000.1">
    <property type="nucleotide sequence ID" value="XM_031157937.1"/>
</dbReference>
<keyword evidence="10" id="KW-1185">Reference proteome</keyword>
<dbReference type="PANTHER" id="PTHR24305">
    <property type="entry name" value="CYTOCHROME P450"/>
    <property type="match status" value="1"/>
</dbReference>
<evidence type="ECO:0000256" key="8">
    <source>
        <dbReference type="SAM" id="Phobius"/>
    </source>
</evidence>
<evidence type="ECO:0000256" key="6">
    <source>
        <dbReference type="PIRSR" id="PIRSR602401-1"/>
    </source>
</evidence>
<comment type="cofactor">
    <cofactor evidence="6">
        <name>heme</name>
        <dbReference type="ChEBI" id="CHEBI:30413"/>
    </cofactor>
</comment>
<dbReference type="EMBL" id="QKXC01000075">
    <property type="protein sequence ID" value="RBR23409.1"/>
    <property type="molecule type" value="Genomic_DNA"/>
</dbReference>
<dbReference type="PANTHER" id="PTHR24305:SF96">
    <property type="entry name" value="CYTOCHROME P450 MONOOXYGENASE STCB-RELATED"/>
    <property type="match status" value="1"/>
</dbReference>
<gene>
    <name evidence="9" type="ORF">FIESC28_03788</name>
</gene>
<keyword evidence="3 6" id="KW-0479">Metal-binding</keyword>
<evidence type="ECO:0000313" key="9">
    <source>
        <dbReference type="EMBL" id="RBR23409.1"/>
    </source>
</evidence>
<dbReference type="PRINTS" id="PR00385">
    <property type="entry name" value="P450"/>
</dbReference>
<protein>
    <recommendedName>
        <fullName evidence="11">Cytochrome P450</fullName>
    </recommendedName>
</protein>
<dbReference type="Pfam" id="PF00067">
    <property type="entry name" value="p450"/>
    <property type="match status" value="1"/>
</dbReference>
<dbReference type="AlphaFoldDB" id="A0A366S249"/>
<sequence length="550" mass="60169">MSVTIVSAVALLFVAIALKALSNFFRGPLSALHGPWYTHFTGIPLLYTRATGTSRQHLRRIHKFYGPVVRVGPSEVSINSLDGYYKVHGVGSRCIKAPVFDSIRFSHSPMLFTMRDPKLHAQRKRVLGRGFAAMKEEQEITIRRLAELAVSKIKKEAQDGRADVYKWWRCLAVDVISEMAVGKSFELLESGGQDLPVFKALGNAGPSVILQVMLPSSLLALTKWSPITWLRDVGQVTEIIFNRVSTALKDVLSPSCGPSMVRHMLSEAELSKRPVLSDDELGSEVAMMLVAGSDSTAATLTYATWEIIRNPNLRRKIEDEVAGLPEDFTSKDLEALPLLSSALEEALRMYNPAAALVERIVPPAGISVHGWDLPGGTMVYTTGWLVSRLEDIFPDPDVFDATRFINPSHEQSRAHVPFSIGARSCIENPVPVSLPTLPDFNLKLAPQLTTPYFSHTHSASHLSEMIIPNEQDAPKLARRVWPAYMTPKGGGAFTFGGLTSTQMFIMGGVLVVVVLLVVAACAAGGSDKKKSTDEEGGDDKEDEETKCDGE</sequence>
<keyword evidence="8" id="KW-0472">Membrane</keyword>
<dbReference type="SUPFAM" id="SSF48264">
    <property type="entry name" value="Cytochrome P450"/>
    <property type="match status" value="1"/>
</dbReference>
<keyword evidence="8" id="KW-0812">Transmembrane</keyword>
<feature type="transmembrane region" description="Helical" evidence="8">
    <location>
        <begin position="503"/>
        <end position="523"/>
    </location>
</feature>
<evidence type="ECO:0000256" key="5">
    <source>
        <dbReference type="ARBA" id="ARBA00023004"/>
    </source>
</evidence>
<reference evidence="9 10" key="1">
    <citation type="submission" date="2018-06" db="EMBL/GenBank/DDBJ databases">
        <title>Fusarium incarnatum-equiseti species complex species 28.</title>
        <authorList>
            <person name="Gardiner D.M."/>
        </authorList>
    </citation>
    <scope>NUCLEOTIDE SEQUENCE [LARGE SCALE GENOMIC DNA]</scope>
    <source>
        <strain evidence="9 10">FIESC_28</strain>
    </source>
</reference>
<dbReference type="InterPro" id="IPR001128">
    <property type="entry name" value="Cyt_P450"/>
</dbReference>
<comment type="caution">
    <text evidence="9">The sequence shown here is derived from an EMBL/GenBank/DDBJ whole genome shotgun (WGS) entry which is preliminary data.</text>
</comment>